<dbReference type="EMBL" id="JACEIK010005111">
    <property type="protein sequence ID" value="MCE0480740.1"/>
    <property type="molecule type" value="Genomic_DNA"/>
</dbReference>
<organism evidence="2 3">
    <name type="scientific">Datura stramonium</name>
    <name type="common">Jimsonweed</name>
    <name type="synonym">Common thornapple</name>
    <dbReference type="NCBI Taxonomy" id="4076"/>
    <lineage>
        <taxon>Eukaryota</taxon>
        <taxon>Viridiplantae</taxon>
        <taxon>Streptophyta</taxon>
        <taxon>Embryophyta</taxon>
        <taxon>Tracheophyta</taxon>
        <taxon>Spermatophyta</taxon>
        <taxon>Magnoliopsida</taxon>
        <taxon>eudicotyledons</taxon>
        <taxon>Gunneridae</taxon>
        <taxon>Pentapetalae</taxon>
        <taxon>asterids</taxon>
        <taxon>lamiids</taxon>
        <taxon>Solanales</taxon>
        <taxon>Solanaceae</taxon>
        <taxon>Solanoideae</taxon>
        <taxon>Datureae</taxon>
        <taxon>Datura</taxon>
    </lineage>
</organism>
<sequence length="82" mass="9215">ELPRGNQDEIAADENDRDESLPAYSCESGTAAAGSPTLQRNWRDNMISTPNLREAIRHLGIHTYFFPIVLSDCVDRLSRVQL</sequence>
<gene>
    <name evidence="2" type="ORF">HAX54_037842</name>
</gene>
<name>A0ABS8VLY7_DATST</name>
<evidence type="ECO:0000256" key="1">
    <source>
        <dbReference type="SAM" id="MobiDB-lite"/>
    </source>
</evidence>
<reference evidence="2 3" key="1">
    <citation type="journal article" date="2021" name="BMC Genomics">
        <title>Datura genome reveals duplications of psychoactive alkaloid biosynthetic genes and high mutation rate following tissue culture.</title>
        <authorList>
            <person name="Rajewski A."/>
            <person name="Carter-House D."/>
            <person name="Stajich J."/>
            <person name="Litt A."/>
        </authorList>
    </citation>
    <scope>NUCLEOTIDE SEQUENCE [LARGE SCALE GENOMIC DNA]</scope>
    <source>
        <strain evidence="2">AR-01</strain>
    </source>
</reference>
<proteinExistence type="predicted"/>
<evidence type="ECO:0000313" key="2">
    <source>
        <dbReference type="EMBL" id="MCE0480740.1"/>
    </source>
</evidence>
<protein>
    <submittedName>
        <fullName evidence="2">Uncharacterized protein</fullName>
    </submittedName>
</protein>
<feature type="non-terminal residue" evidence="2">
    <location>
        <position position="1"/>
    </location>
</feature>
<evidence type="ECO:0000313" key="3">
    <source>
        <dbReference type="Proteomes" id="UP000823775"/>
    </source>
</evidence>
<feature type="region of interest" description="Disordered" evidence="1">
    <location>
        <begin position="1"/>
        <end position="36"/>
    </location>
</feature>
<accession>A0ABS8VLY7</accession>
<feature type="non-terminal residue" evidence="2">
    <location>
        <position position="82"/>
    </location>
</feature>
<keyword evidence="3" id="KW-1185">Reference proteome</keyword>
<dbReference type="Proteomes" id="UP000823775">
    <property type="component" value="Unassembled WGS sequence"/>
</dbReference>
<comment type="caution">
    <text evidence="2">The sequence shown here is derived from an EMBL/GenBank/DDBJ whole genome shotgun (WGS) entry which is preliminary data.</text>
</comment>